<organism evidence="1 2">
    <name type="scientific">Diphasiastrum complanatum</name>
    <name type="common">Issler's clubmoss</name>
    <name type="synonym">Lycopodium complanatum</name>
    <dbReference type="NCBI Taxonomy" id="34168"/>
    <lineage>
        <taxon>Eukaryota</taxon>
        <taxon>Viridiplantae</taxon>
        <taxon>Streptophyta</taxon>
        <taxon>Embryophyta</taxon>
        <taxon>Tracheophyta</taxon>
        <taxon>Lycopodiopsida</taxon>
        <taxon>Lycopodiales</taxon>
        <taxon>Lycopodiaceae</taxon>
        <taxon>Lycopodioideae</taxon>
        <taxon>Diphasiastrum</taxon>
    </lineage>
</organism>
<evidence type="ECO:0000313" key="2">
    <source>
        <dbReference type="Proteomes" id="UP001162992"/>
    </source>
</evidence>
<proteinExistence type="predicted"/>
<comment type="caution">
    <text evidence="1">The sequence shown here is derived from an EMBL/GenBank/DDBJ whole genome shotgun (WGS) entry which is preliminary data.</text>
</comment>
<name>A0ACC2ETH3_DIPCM</name>
<accession>A0ACC2ETH3</accession>
<protein>
    <submittedName>
        <fullName evidence="1">Uncharacterized protein</fullName>
    </submittedName>
</protein>
<sequence>MFGQIVFSVSVKDILLIGRDCNLAGQSDSGKRTLKYISPEERVFNRKSTFRRCRRQICVPENWNNNLLFLSKRNLILYPCSAHGGMRLPPLEADCLLDPFGTKAVLVHKLKPTKSHWELLQLLTMSESRSSRCRIRSVGMENSVSASVEQQADLDCLSTADVTSHASLPGINPNPLRDVGKSTNIVWQECMVKKEVREKHLRQKGCVVWITGLSGSGKSTLACTLDHALLRRGRLSYVLDGDNLRHGLNKNLGFSAEDRTENIRRVGEVAKLFADAGLICIASFISPYRKDRDACRKLLPKGDFIEVYLKVPLELCELRDPKGLYKLARAGKIKCFTGIDDPYEEPKNCEIVIEPIDGLLASPEEIAARVISFMEEKGYLQISK</sequence>
<gene>
    <name evidence="1" type="ORF">O6H91_01G093800</name>
</gene>
<dbReference type="EMBL" id="CM055092">
    <property type="protein sequence ID" value="KAJ7569784.1"/>
    <property type="molecule type" value="Genomic_DNA"/>
</dbReference>
<evidence type="ECO:0000313" key="1">
    <source>
        <dbReference type="EMBL" id="KAJ7569784.1"/>
    </source>
</evidence>
<reference evidence="2" key="1">
    <citation type="journal article" date="2024" name="Proc. Natl. Acad. Sci. U.S.A.">
        <title>Extraordinary preservation of gene collinearity over three hundred million years revealed in homosporous lycophytes.</title>
        <authorList>
            <person name="Li C."/>
            <person name="Wickell D."/>
            <person name="Kuo L.Y."/>
            <person name="Chen X."/>
            <person name="Nie B."/>
            <person name="Liao X."/>
            <person name="Peng D."/>
            <person name="Ji J."/>
            <person name="Jenkins J."/>
            <person name="Williams M."/>
            <person name="Shu S."/>
            <person name="Plott C."/>
            <person name="Barry K."/>
            <person name="Rajasekar S."/>
            <person name="Grimwood J."/>
            <person name="Han X."/>
            <person name="Sun S."/>
            <person name="Hou Z."/>
            <person name="He W."/>
            <person name="Dai G."/>
            <person name="Sun C."/>
            <person name="Schmutz J."/>
            <person name="Leebens-Mack J.H."/>
            <person name="Li F.W."/>
            <person name="Wang L."/>
        </authorList>
    </citation>
    <scope>NUCLEOTIDE SEQUENCE [LARGE SCALE GENOMIC DNA]</scope>
    <source>
        <strain evidence="2">cv. PW_Plant_1</strain>
    </source>
</reference>
<keyword evidence="2" id="KW-1185">Reference proteome</keyword>
<dbReference type="Proteomes" id="UP001162992">
    <property type="component" value="Chromosome 1"/>
</dbReference>